<dbReference type="SMART" id="SM00409">
    <property type="entry name" value="IG"/>
    <property type="match status" value="2"/>
</dbReference>
<feature type="transmembrane region" description="Helical" evidence="2">
    <location>
        <begin position="247"/>
        <end position="268"/>
    </location>
</feature>
<proteinExistence type="predicted"/>
<reference evidence="6" key="1">
    <citation type="submission" date="2025-08" db="UniProtKB">
        <authorList>
            <consortium name="RefSeq"/>
        </authorList>
    </citation>
    <scope>IDENTIFICATION</scope>
</reference>
<protein>
    <submittedName>
        <fullName evidence="6">Uncharacterized protein LOC115005893</fullName>
    </submittedName>
</protein>
<accession>A0A6J2PEN1</accession>
<dbReference type="Pfam" id="PF07686">
    <property type="entry name" value="V-set"/>
    <property type="match status" value="1"/>
</dbReference>
<keyword evidence="2" id="KW-0472">Membrane</keyword>
<dbReference type="Proteomes" id="UP000504630">
    <property type="component" value="Unplaced"/>
</dbReference>
<dbReference type="InterPro" id="IPR007110">
    <property type="entry name" value="Ig-like_dom"/>
</dbReference>
<dbReference type="SMART" id="SM00408">
    <property type="entry name" value="IGc2"/>
    <property type="match status" value="1"/>
</dbReference>
<dbReference type="RefSeq" id="XP_029283721.1">
    <property type="nucleotide sequence ID" value="XM_029427861.1"/>
</dbReference>
<feature type="domain" description="Ig-like" evidence="4">
    <location>
        <begin position="109"/>
        <end position="218"/>
    </location>
</feature>
<dbReference type="PROSITE" id="PS50835">
    <property type="entry name" value="IG_LIKE"/>
    <property type="match status" value="1"/>
</dbReference>
<feature type="region of interest" description="Disordered" evidence="1">
    <location>
        <begin position="223"/>
        <end position="246"/>
    </location>
</feature>
<keyword evidence="3" id="KW-0732">Signal</keyword>
<feature type="chain" id="PRO_5026759412" evidence="3">
    <location>
        <begin position="22"/>
        <end position="306"/>
    </location>
</feature>
<dbReference type="InterPro" id="IPR003598">
    <property type="entry name" value="Ig_sub2"/>
</dbReference>
<organism evidence="5 6">
    <name type="scientific">Cottoperca gobio</name>
    <name type="common">Frogmouth</name>
    <name type="synonym">Aphritis gobio</name>
    <dbReference type="NCBI Taxonomy" id="56716"/>
    <lineage>
        <taxon>Eukaryota</taxon>
        <taxon>Metazoa</taxon>
        <taxon>Chordata</taxon>
        <taxon>Craniata</taxon>
        <taxon>Vertebrata</taxon>
        <taxon>Euteleostomi</taxon>
        <taxon>Actinopterygii</taxon>
        <taxon>Neopterygii</taxon>
        <taxon>Teleostei</taxon>
        <taxon>Neoteleostei</taxon>
        <taxon>Acanthomorphata</taxon>
        <taxon>Eupercaria</taxon>
        <taxon>Perciformes</taxon>
        <taxon>Notothenioidei</taxon>
        <taxon>Bovichtidae</taxon>
        <taxon>Cottoperca</taxon>
    </lineage>
</organism>
<evidence type="ECO:0000256" key="2">
    <source>
        <dbReference type="SAM" id="Phobius"/>
    </source>
</evidence>
<dbReference type="AlphaFoldDB" id="A0A6J2PEN1"/>
<dbReference type="InterPro" id="IPR036179">
    <property type="entry name" value="Ig-like_dom_sf"/>
</dbReference>
<dbReference type="Gene3D" id="2.60.40.10">
    <property type="entry name" value="Immunoglobulins"/>
    <property type="match status" value="1"/>
</dbReference>
<gene>
    <name evidence="6" type="primary">LOC115005893</name>
</gene>
<dbReference type="KEGG" id="cgob:115005893"/>
<keyword evidence="2" id="KW-0812">Transmembrane</keyword>
<dbReference type="InterPro" id="IPR013106">
    <property type="entry name" value="Ig_V-set"/>
</dbReference>
<dbReference type="GeneID" id="115005893"/>
<evidence type="ECO:0000313" key="5">
    <source>
        <dbReference type="Proteomes" id="UP000504630"/>
    </source>
</evidence>
<dbReference type="InterPro" id="IPR003599">
    <property type="entry name" value="Ig_sub"/>
</dbReference>
<evidence type="ECO:0000313" key="6">
    <source>
        <dbReference type="RefSeq" id="XP_029283721.1"/>
    </source>
</evidence>
<keyword evidence="5" id="KW-1185">Reference proteome</keyword>
<dbReference type="SUPFAM" id="SSF48726">
    <property type="entry name" value="Immunoglobulin"/>
    <property type="match status" value="1"/>
</dbReference>
<feature type="signal peptide" evidence="3">
    <location>
        <begin position="1"/>
        <end position="21"/>
    </location>
</feature>
<sequence length="306" mass="33045">MAQLRVCALLLLLIITIAVKCDSGISTTLGDSVKLTASKNCTGVTESKLMTGDITVPVAKLVNGTWMAQPGYEGRIKHHSTCSLVLTQLNYNDNGLFEFFCGGSVVTLTQLEVVVSYKSVPEGGQATLPCHSLTARRPAQLIRWEKDGALVIEWDPSSGGIRYGAGFKGNVSISPERYLSGDISLTLARAQPEDQAVYWCYTQEKDGRKQRGNPAAVRLIIERPPDQILSTPPHPPSSQTPSEMGDWTNVGIAAGGIFIALIFFFCGWGARSYRLNGSPCGGSDVETPSNSNKLSLILEYKRGTDD</sequence>
<evidence type="ECO:0000259" key="4">
    <source>
        <dbReference type="PROSITE" id="PS50835"/>
    </source>
</evidence>
<keyword evidence="2" id="KW-1133">Transmembrane helix</keyword>
<dbReference type="InterPro" id="IPR013783">
    <property type="entry name" value="Ig-like_fold"/>
</dbReference>
<name>A0A6J2PEN1_COTGO</name>
<dbReference type="InParanoid" id="A0A6J2PEN1"/>
<evidence type="ECO:0000256" key="3">
    <source>
        <dbReference type="SAM" id="SignalP"/>
    </source>
</evidence>
<dbReference type="OrthoDB" id="8836910at2759"/>
<evidence type="ECO:0000256" key="1">
    <source>
        <dbReference type="SAM" id="MobiDB-lite"/>
    </source>
</evidence>